<name>M7Y4Y7_9BACT</name>
<dbReference type="AlphaFoldDB" id="M7Y4Y7"/>
<protein>
    <submittedName>
        <fullName evidence="1">Uncharacterized protein</fullName>
    </submittedName>
</protein>
<organism evidence="1 2">
    <name type="scientific">Mariniradius saccharolyticus AK6</name>
    <dbReference type="NCBI Taxonomy" id="1239962"/>
    <lineage>
        <taxon>Bacteria</taxon>
        <taxon>Pseudomonadati</taxon>
        <taxon>Bacteroidota</taxon>
        <taxon>Cytophagia</taxon>
        <taxon>Cytophagales</taxon>
        <taxon>Cyclobacteriaceae</taxon>
        <taxon>Mariniradius</taxon>
    </lineage>
</organism>
<dbReference type="EMBL" id="AMZY02000014">
    <property type="protein sequence ID" value="EMS32311.1"/>
    <property type="molecule type" value="Genomic_DNA"/>
</dbReference>
<dbReference type="OrthoDB" id="3896938at2"/>
<accession>M7Y4Y7</accession>
<dbReference type="InterPro" id="IPR029063">
    <property type="entry name" value="SAM-dependent_MTases_sf"/>
</dbReference>
<sequence>MNFRKQLKLVLGPNLLRISKKYLFGHYCPVCEHYVRDFLPLPKEYYENEKKYHFKYGFDQLETLNHSMYRCPICFSNDRDRLYTLYLKEFFKKTGNQVFRLVDFGPSQGFSNWLKNQKNISYRSADLYKDGVDDKVDITDMKEYRDGQFDIFICSHILEHVVDPNKALCELYRITSKGGWGIIMVPLVKGLDKTLEDPSHQTDEERWRNYFQNDHLRLFGKTDFVNAIERGGFLVEQFGVDFFGKERFKTSAISNTSVLYIAKKL</sequence>
<reference evidence="1" key="1">
    <citation type="submission" date="2013-01" db="EMBL/GenBank/DDBJ databases">
        <title>Genome assembly of Mariniradius saccharolyticus AK6.</title>
        <authorList>
            <person name="Vaidya B."/>
            <person name="Khatri I."/>
            <person name="Tanuku N.R.S."/>
            <person name="Subramanian S."/>
            <person name="Pinnaka A."/>
        </authorList>
    </citation>
    <scope>NUCLEOTIDE SEQUENCE [LARGE SCALE GENOMIC DNA]</scope>
    <source>
        <strain evidence="1">AK6</strain>
    </source>
</reference>
<dbReference type="Pfam" id="PF13489">
    <property type="entry name" value="Methyltransf_23"/>
    <property type="match status" value="1"/>
</dbReference>
<evidence type="ECO:0000313" key="1">
    <source>
        <dbReference type="EMBL" id="EMS32311.1"/>
    </source>
</evidence>
<comment type="caution">
    <text evidence="1">The sequence shown here is derived from an EMBL/GenBank/DDBJ whole genome shotgun (WGS) entry which is preliminary data.</text>
</comment>
<gene>
    <name evidence="1" type="ORF">C943_01574</name>
</gene>
<dbReference type="STRING" id="1239962.C943_01574"/>
<proteinExistence type="predicted"/>
<keyword evidence="2" id="KW-1185">Reference proteome</keyword>
<dbReference type="SUPFAM" id="SSF53335">
    <property type="entry name" value="S-adenosyl-L-methionine-dependent methyltransferases"/>
    <property type="match status" value="1"/>
</dbReference>
<dbReference type="eggNOG" id="COG2227">
    <property type="taxonomic scope" value="Bacteria"/>
</dbReference>
<dbReference type="RefSeq" id="WP_008629575.1">
    <property type="nucleotide sequence ID" value="NZ_AMZY02000014.1"/>
</dbReference>
<dbReference type="Gene3D" id="3.40.50.150">
    <property type="entry name" value="Vaccinia Virus protein VP39"/>
    <property type="match status" value="1"/>
</dbReference>
<dbReference type="Proteomes" id="UP000010953">
    <property type="component" value="Unassembled WGS sequence"/>
</dbReference>
<evidence type="ECO:0000313" key="2">
    <source>
        <dbReference type="Proteomes" id="UP000010953"/>
    </source>
</evidence>
<dbReference type="InParanoid" id="M7Y4Y7"/>